<accession>A0A074K3Z2</accession>
<gene>
    <name evidence="1" type="ORF">TP2_01820</name>
</gene>
<keyword evidence="2" id="KW-1185">Reference proteome</keyword>
<comment type="caution">
    <text evidence="1">The sequence shown here is derived from an EMBL/GenBank/DDBJ whole genome shotgun (WGS) entry which is preliminary data.</text>
</comment>
<protein>
    <submittedName>
        <fullName evidence="1">Uncharacterized protein</fullName>
    </submittedName>
</protein>
<name>A0A074K3Z2_9RHOB</name>
<dbReference type="EMBL" id="AUND01000001">
    <property type="protein sequence ID" value="KEO56287.1"/>
    <property type="molecule type" value="Genomic_DNA"/>
</dbReference>
<proteinExistence type="predicted"/>
<dbReference type="OrthoDB" id="7873589at2"/>
<dbReference type="AlphaFoldDB" id="A0A074K3Z2"/>
<sequence>MTETTAGNGRDHALSRILELGAEEVPGRISQMRSEKTLSKLMVEINAALVSENAEERATAQSALDRLGFL</sequence>
<dbReference type="Proteomes" id="UP000027432">
    <property type="component" value="Unassembled WGS sequence"/>
</dbReference>
<dbReference type="RefSeq" id="WP_038072682.1">
    <property type="nucleotide sequence ID" value="NZ_AUND01000001.1"/>
</dbReference>
<reference evidence="1 2" key="1">
    <citation type="submission" date="2013-07" db="EMBL/GenBank/DDBJ databases">
        <title>Thioclava pacifica DSM 10166 Genome Sequencing.</title>
        <authorList>
            <person name="Lai Q."/>
            <person name="Shao Z."/>
        </authorList>
    </citation>
    <scope>NUCLEOTIDE SEQUENCE [LARGE SCALE GENOMIC DNA]</scope>
    <source>
        <strain evidence="1 2">DSM 10166</strain>
    </source>
</reference>
<organism evidence="1 2">
    <name type="scientific">Thioclava pacifica DSM 10166</name>
    <dbReference type="NCBI Taxonomy" id="1353537"/>
    <lineage>
        <taxon>Bacteria</taxon>
        <taxon>Pseudomonadati</taxon>
        <taxon>Pseudomonadota</taxon>
        <taxon>Alphaproteobacteria</taxon>
        <taxon>Rhodobacterales</taxon>
        <taxon>Paracoccaceae</taxon>
        <taxon>Thioclava</taxon>
    </lineage>
</organism>
<evidence type="ECO:0000313" key="1">
    <source>
        <dbReference type="EMBL" id="KEO56287.1"/>
    </source>
</evidence>
<evidence type="ECO:0000313" key="2">
    <source>
        <dbReference type="Proteomes" id="UP000027432"/>
    </source>
</evidence>